<sequence length="262" mass="26831">MDFGLTQKHALVTGASSGLGLAIARALLAEGATVTLTGRSDERLRTAIADLPEALRDKCDFTAVDLGDPDAAPRLAEAATRRTGQVDILVNNTGGPPPGIASTIDPDVMRTQYGAMVDPVIRLTLALLPGMRERGWGRILTVASSGVVQPIPHLPMSNALRSTLVGFMKTLAGEVAVDGVTVNVIAPGRIATARTAALDGAAAERAGKPVADIARASAASIPAGRYGDPDEFGAVAAFLASKRASYVTGSTIRVDGGAIRAV</sequence>
<organism evidence="2 3">
    <name type="scientific">Pseudooceanicola sediminis</name>
    <dbReference type="NCBI Taxonomy" id="2211117"/>
    <lineage>
        <taxon>Bacteria</taxon>
        <taxon>Pseudomonadati</taxon>
        <taxon>Pseudomonadota</taxon>
        <taxon>Alphaproteobacteria</taxon>
        <taxon>Rhodobacterales</taxon>
        <taxon>Paracoccaceae</taxon>
        <taxon>Pseudooceanicola</taxon>
    </lineage>
</organism>
<name>A0A399J2N6_9RHOB</name>
<keyword evidence="3" id="KW-1185">Reference proteome</keyword>
<dbReference type="InterPro" id="IPR002347">
    <property type="entry name" value="SDR_fam"/>
</dbReference>
<gene>
    <name evidence="2" type="ORF">DL237_05260</name>
</gene>
<dbReference type="Proteomes" id="UP000265848">
    <property type="component" value="Unassembled WGS sequence"/>
</dbReference>
<dbReference type="FunFam" id="3.40.50.720:FF:000084">
    <property type="entry name" value="Short-chain dehydrogenase reductase"/>
    <property type="match status" value="1"/>
</dbReference>
<dbReference type="SUPFAM" id="SSF51735">
    <property type="entry name" value="NAD(P)-binding Rossmann-fold domains"/>
    <property type="match status" value="1"/>
</dbReference>
<accession>A0A399J2N6</accession>
<dbReference type="AlphaFoldDB" id="A0A399J2N6"/>
<dbReference type="Gene3D" id="3.40.50.720">
    <property type="entry name" value="NAD(P)-binding Rossmann-like Domain"/>
    <property type="match status" value="1"/>
</dbReference>
<reference evidence="2 3" key="1">
    <citation type="submission" date="2018-08" db="EMBL/GenBank/DDBJ databases">
        <title>Pseudooceanicola sediminis CY03 in the family Rhodobacteracea.</title>
        <authorList>
            <person name="Zhang Y.-J."/>
        </authorList>
    </citation>
    <scope>NUCLEOTIDE SEQUENCE [LARGE SCALE GENOMIC DNA]</scope>
    <source>
        <strain evidence="2 3">CY03</strain>
    </source>
</reference>
<dbReference type="Pfam" id="PF13561">
    <property type="entry name" value="adh_short_C2"/>
    <property type="match status" value="1"/>
</dbReference>
<dbReference type="PANTHER" id="PTHR42879">
    <property type="entry name" value="3-OXOACYL-(ACYL-CARRIER-PROTEIN) REDUCTASE"/>
    <property type="match status" value="1"/>
</dbReference>
<dbReference type="PRINTS" id="PR00081">
    <property type="entry name" value="GDHRDH"/>
</dbReference>
<evidence type="ECO:0000313" key="2">
    <source>
        <dbReference type="EMBL" id="RII39570.1"/>
    </source>
</evidence>
<dbReference type="CDD" id="cd05344">
    <property type="entry name" value="BKR_like_SDR_like"/>
    <property type="match status" value="1"/>
</dbReference>
<dbReference type="OrthoDB" id="9804774at2"/>
<comment type="caution">
    <text evidence="2">The sequence shown here is derived from an EMBL/GenBank/DDBJ whole genome shotgun (WGS) entry which is preliminary data.</text>
</comment>
<dbReference type="PANTHER" id="PTHR42879:SF6">
    <property type="entry name" value="NADPH-DEPENDENT REDUCTASE BACG"/>
    <property type="match status" value="1"/>
</dbReference>
<dbReference type="RefSeq" id="WP_119398006.1">
    <property type="nucleotide sequence ID" value="NZ_QWJJ01000004.1"/>
</dbReference>
<dbReference type="EMBL" id="QWJJ01000004">
    <property type="protein sequence ID" value="RII39570.1"/>
    <property type="molecule type" value="Genomic_DNA"/>
</dbReference>
<proteinExistence type="inferred from homology"/>
<dbReference type="InterPro" id="IPR036291">
    <property type="entry name" value="NAD(P)-bd_dom_sf"/>
</dbReference>
<evidence type="ECO:0000313" key="3">
    <source>
        <dbReference type="Proteomes" id="UP000265848"/>
    </source>
</evidence>
<protein>
    <submittedName>
        <fullName evidence="2">SDR family oxidoreductase</fullName>
    </submittedName>
</protein>
<dbReference type="InterPro" id="IPR050259">
    <property type="entry name" value="SDR"/>
</dbReference>
<evidence type="ECO:0000256" key="1">
    <source>
        <dbReference type="ARBA" id="ARBA00006484"/>
    </source>
</evidence>
<comment type="similarity">
    <text evidence="1">Belongs to the short-chain dehydrogenases/reductases (SDR) family.</text>
</comment>